<protein>
    <submittedName>
        <fullName evidence="1">Uncharacterized protein</fullName>
    </submittedName>
</protein>
<dbReference type="Proteomes" id="UP000549250">
    <property type="component" value="Unassembled WGS sequence"/>
</dbReference>
<gene>
    <name evidence="1" type="ORF">FHR87_003677</name>
</gene>
<evidence type="ECO:0000313" key="1">
    <source>
        <dbReference type="EMBL" id="MBB3105242.1"/>
    </source>
</evidence>
<sequence>MAETLKSATLLMKTIKQRGRNNAYLWSLLQWDWPIAKDIIDQVYAFFLSAEIPDTPLSELACQVIEEALQRYGTTIFDGPYLKHEDAYRISVFLDTLISVTTAQLIDGISDEKGHVWKVRFDEEQVIWYQQDKLDSDSDDEASLRAQLYGLFACEKLQFCLRRASNEQAILAGSIPALP</sequence>
<dbReference type="AlphaFoldDB" id="A0A839T711"/>
<accession>A0A839T711</accession>
<reference evidence="1 2" key="1">
    <citation type="submission" date="2020-08" db="EMBL/GenBank/DDBJ databases">
        <title>Genomic Encyclopedia of Type Strains, Phase III (KMG-III): the genomes of soil and plant-associated and newly described type strains.</title>
        <authorList>
            <person name="Whitman W."/>
        </authorList>
    </citation>
    <scope>NUCLEOTIDE SEQUENCE [LARGE SCALE GENOMIC DNA]</scope>
    <source>
        <strain evidence="1 2">CECT 4462</strain>
    </source>
</reference>
<comment type="caution">
    <text evidence="1">The sequence shown here is derived from an EMBL/GenBank/DDBJ whole genome shotgun (WGS) entry which is preliminary data.</text>
</comment>
<name>A0A839T711_AZOMA</name>
<dbReference type="RefSeq" id="WP_183168109.1">
    <property type="nucleotide sequence ID" value="NZ_JACHXI010000030.1"/>
</dbReference>
<keyword evidence="2" id="KW-1185">Reference proteome</keyword>
<proteinExistence type="predicted"/>
<dbReference type="EMBL" id="JACHXI010000030">
    <property type="protein sequence ID" value="MBB3105242.1"/>
    <property type="molecule type" value="Genomic_DNA"/>
</dbReference>
<evidence type="ECO:0000313" key="2">
    <source>
        <dbReference type="Proteomes" id="UP000549250"/>
    </source>
</evidence>
<organism evidence="1 2">
    <name type="scientific">Azomonas macrocytogenes</name>
    <name type="common">Azotobacter macrocytogenes</name>
    <dbReference type="NCBI Taxonomy" id="69962"/>
    <lineage>
        <taxon>Bacteria</taxon>
        <taxon>Pseudomonadati</taxon>
        <taxon>Pseudomonadota</taxon>
        <taxon>Gammaproteobacteria</taxon>
        <taxon>Pseudomonadales</taxon>
        <taxon>Pseudomonadaceae</taxon>
        <taxon>Azomonas</taxon>
    </lineage>
</organism>